<proteinExistence type="predicted"/>
<gene>
    <name evidence="2" type="ORF">FB45DRAFT_860894</name>
</gene>
<protein>
    <submittedName>
        <fullName evidence="2">Uncharacterized protein</fullName>
    </submittedName>
</protein>
<comment type="caution">
    <text evidence="2">The sequence shown here is derived from an EMBL/GenBank/DDBJ whole genome shotgun (WGS) entry which is preliminary data.</text>
</comment>
<evidence type="ECO:0000313" key="2">
    <source>
        <dbReference type="EMBL" id="KAJ7647842.1"/>
    </source>
</evidence>
<keyword evidence="3" id="KW-1185">Reference proteome</keyword>
<feature type="region of interest" description="Disordered" evidence="1">
    <location>
        <begin position="1"/>
        <end position="84"/>
    </location>
</feature>
<evidence type="ECO:0000313" key="3">
    <source>
        <dbReference type="Proteomes" id="UP001221142"/>
    </source>
</evidence>
<sequence length="214" mass="23401">MEAARLDIMDAQRFDPSKRTSNRSELTVRTGGNEEDASTAPATPRSWVTFLEPCIESSSSSDSDAGSVSIDEESSTPPTSLQSSITLEDALDPKSIQQFDVFDKGDSITTRTIIRPVPRAGCFSRPSSPVTSRPTSPINFAALNCFTGDAFAEEVDYLQEKRAQELAGQACALEVRVQRQIVFEVEMPYIVQKTVDPEGLRRRKMGNVSSVSCP</sequence>
<dbReference type="Proteomes" id="UP001221142">
    <property type="component" value="Unassembled WGS sequence"/>
</dbReference>
<organism evidence="2 3">
    <name type="scientific">Roridomyces roridus</name>
    <dbReference type="NCBI Taxonomy" id="1738132"/>
    <lineage>
        <taxon>Eukaryota</taxon>
        <taxon>Fungi</taxon>
        <taxon>Dikarya</taxon>
        <taxon>Basidiomycota</taxon>
        <taxon>Agaricomycotina</taxon>
        <taxon>Agaricomycetes</taxon>
        <taxon>Agaricomycetidae</taxon>
        <taxon>Agaricales</taxon>
        <taxon>Marasmiineae</taxon>
        <taxon>Mycenaceae</taxon>
        <taxon>Roridomyces</taxon>
    </lineage>
</organism>
<feature type="compositionally biased region" description="Basic and acidic residues" evidence="1">
    <location>
        <begin position="1"/>
        <end position="18"/>
    </location>
</feature>
<reference evidence="2" key="1">
    <citation type="submission" date="2023-03" db="EMBL/GenBank/DDBJ databases">
        <title>Massive genome expansion in bonnet fungi (Mycena s.s.) driven by repeated elements and novel gene families across ecological guilds.</title>
        <authorList>
            <consortium name="Lawrence Berkeley National Laboratory"/>
            <person name="Harder C.B."/>
            <person name="Miyauchi S."/>
            <person name="Viragh M."/>
            <person name="Kuo A."/>
            <person name="Thoen E."/>
            <person name="Andreopoulos B."/>
            <person name="Lu D."/>
            <person name="Skrede I."/>
            <person name="Drula E."/>
            <person name="Henrissat B."/>
            <person name="Morin E."/>
            <person name="Kohler A."/>
            <person name="Barry K."/>
            <person name="LaButti K."/>
            <person name="Morin E."/>
            <person name="Salamov A."/>
            <person name="Lipzen A."/>
            <person name="Mereny Z."/>
            <person name="Hegedus B."/>
            <person name="Baldrian P."/>
            <person name="Stursova M."/>
            <person name="Weitz H."/>
            <person name="Taylor A."/>
            <person name="Grigoriev I.V."/>
            <person name="Nagy L.G."/>
            <person name="Martin F."/>
            <person name="Kauserud H."/>
        </authorList>
    </citation>
    <scope>NUCLEOTIDE SEQUENCE</scope>
    <source>
        <strain evidence="2">9284</strain>
    </source>
</reference>
<evidence type="ECO:0000256" key="1">
    <source>
        <dbReference type="SAM" id="MobiDB-lite"/>
    </source>
</evidence>
<dbReference type="EMBL" id="JARKIF010000002">
    <property type="protein sequence ID" value="KAJ7647842.1"/>
    <property type="molecule type" value="Genomic_DNA"/>
</dbReference>
<accession>A0AAD7CGE2</accession>
<feature type="compositionally biased region" description="Polar residues" evidence="1">
    <location>
        <begin position="75"/>
        <end position="84"/>
    </location>
</feature>
<name>A0AAD7CGE2_9AGAR</name>
<dbReference type="AlphaFoldDB" id="A0AAD7CGE2"/>
<feature type="compositionally biased region" description="Low complexity" evidence="1">
    <location>
        <begin position="57"/>
        <end position="69"/>
    </location>
</feature>